<evidence type="ECO:0000256" key="1">
    <source>
        <dbReference type="SAM" id="SignalP"/>
    </source>
</evidence>
<dbReference type="EMBL" id="MTYJ01000055">
    <property type="protein sequence ID" value="OQV17932.1"/>
    <property type="molecule type" value="Genomic_DNA"/>
</dbReference>
<dbReference type="Proteomes" id="UP000192578">
    <property type="component" value="Unassembled WGS sequence"/>
</dbReference>
<evidence type="ECO:0000313" key="2">
    <source>
        <dbReference type="EMBL" id="OQV17932.1"/>
    </source>
</evidence>
<comment type="caution">
    <text evidence="2">The sequence shown here is derived from an EMBL/GenBank/DDBJ whole genome shotgun (WGS) entry which is preliminary data.</text>
</comment>
<evidence type="ECO:0008006" key="4">
    <source>
        <dbReference type="Google" id="ProtNLM"/>
    </source>
</evidence>
<keyword evidence="1" id="KW-0732">Signal</keyword>
<dbReference type="InterPro" id="IPR036574">
    <property type="entry name" value="Scorpion_toxin-like_sf"/>
</dbReference>
<protein>
    <recommendedName>
        <fullName evidence="4">Invertebrate defensins family profile domain-containing protein</fullName>
    </recommendedName>
</protein>
<organism evidence="2 3">
    <name type="scientific">Hypsibius exemplaris</name>
    <name type="common">Freshwater tardigrade</name>
    <dbReference type="NCBI Taxonomy" id="2072580"/>
    <lineage>
        <taxon>Eukaryota</taxon>
        <taxon>Metazoa</taxon>
        <taxon>Ecdysozoa</taxon>
        <taxon>Tardigrada</taxon>
        <taxon>Eutardigrada</taxon>
        <taxon>Parachela</taxon>
        <taxon>Hypsibioidea</taxon>
        <taxon>Hypsibiidae</taxon>
        <taxon>Hypsibius</taxon>
    </lineage>
</organism>
<reference evidence="3" key="1">
    <citation type="submission" date="2017-01" db="EMBL/GenBank/DDBJ databases">
        <title>Comparative genomics of anhydrobiosis in the tardigrade Hypsibius dujardini.</title>
        <authorList>
            <person name="Yoshida Y."/>
            <person name="Koutsovoulos G."/>
            <person name="Laetsch D."/>
            <person name="Stevens L."/>
            <person name="Kumar S."/>
            <person name="Horikawa D."/>
            <person name="Ishino K."/>
            <person name="Komine S."/>
            <person name="Tomita M."/>
            <person name="Blaxter M."/>
            <person name="Arakawa K."/>
        </authorList>
    </citation>
    <scope>NUCLEOTIDE SEQUENCE [LARGE SCALE GENOMIC DNA]</scope>
    <source>
        <strain evidence="3">Z151</strain>
    </source>
</reference>
<name>A0A1W0WRW4_HYPEX</name>
<sequence length="74" mass="8036">MHSSIKFLCLSAIITLCLLIFGIQSHPLSDPCIWGGDELCDYACDLQGSLGGDCVDPFTCICTEYGPPPPPWLF</sequence>
<keyword evidence="3" id="KW-1185">Reference proteome</keyword>
<proteinExistence type="predicted"/>
<evidence type="ECO:0000313" key="3">
    <source>
        <dbReference type="Proteomes" id="UP000192578"/>
    </source>
</evidence>
<accession>A0A1W0WRW4</accession>
<feature type="signal peptide" evidence="1">
    <location>
        <begin position="1"/>
        <end position="25"/>
    </location>
</feature>
<feature type="chain" id="PRO_5010742703" description="Invertebrate defensins family profile domain-containing protein" evidence="1">
    <location>
        <begin position="26"/>
        <end position="74"/>
    </location>
</feature>
<dbReference type="AlphaFoldDB" id="A0A1W0WRW4"/>
<gene>
    <name evidence="2" type="ORF">BV898_08060</name>
</gene>
<dbReference type="SUPFAM" id="SSF57095">
    <property type="entry name" value="Scorpion toxin-like"/>
    <property type="match status" value="1"/>
</dbReference>